<dbReference type="PROSITE" id="PS00107">
    <property type="entry name" value="PROTEIN_KINASE_ATP"/>
    <property type="match status" value="1"/>
</dbReference>
<evidence type="ECO:0000313" key="7">
    <source>
        <dbReference type="EMBL" id="ELR24667.1"/>
    </source>
</evidence>
<dbReference type="GO" id="GO:0004672">
    <property type="term" value="F:protein kinase activity"/>
    <property type="evidence" value="ECO:0007669"/>
    <property type="project" value="InterPro"/>
</dbReference>
<gene>
    <name evidence="7" type="ORF">ACA1_172940</name>
</gene>
<dbReference type="PROSITE" id="PS50011">
    <property type="entry name" value="PROTEIN_KINASE_DOM"/>
    <property type="match status" value="1"/>
</dbReference>
<protein>
    <submittedName>
        <fullName evidence="7">Protein kinase domain containing protein</fullName>
    </submittedName>
</protein>
<reference evidence="7 8" key="1">
    <citation type="journal article" date="2013" name="Genome Biol.">
        <title>Genome of Acanthamoeba castellanii highlights extensive lateral gene transfer and early evolution of tyrosine kinase signaling.</title>
        <authorList>
            <person name="Clarke M."/>
            <person name="Lohan A.J."/>
            <person name="Liu B."/>
            <person name="Lagkouvardos I."/>
            <person name="Roy S."/>
            <person name="Zafar N."/>
            <person name="Bertelli C."/>
            <person name="Schilde C."/>
            <person name="Kianianmomeni A."/>
            <person name="Burglin T.R."/>
            <person name="Frech C."/>
            <person name="Turcotte B."/>
            <person name="Kopec K.O."/>
            <person name="Synnott J.M."/>
            <person name="Choo C."/>
            <person name="Paponov I."/>
            <person name="Finkler A."/>
            <person name="Soon Heng Tan C."/>
            <person name="Hutchins A.P."/>
            <person name="Weinmeier T."/>
            <person name="Rattei T."/>
            <person name="Chu J.S."/>
            <person name="Gimenez G."/>
            <person name="Irimia M."/>
            <person name="Rigden D.J."/>
            <person name="Fitzpatrick D.A."/>
            <person name="Lorenzo-Morales J."/>
            <person name="Bateman A."/>
            <person name="Chiu C.H."/>
            <person name="Tang P."/>
            <person name="Hegemann P."/>
            <person name="Fromm H."/>
            <person name="Raoult D."/>
            <person name="Greub G."/>
            <person name="Miranda-Saavedra D."/>
            <person name="Chen N."/>
            <person name="Nash P."/>
            <person name="Ginger M.L."/>
            <person name="Horn M."/>
            <person name="Schaap P."/>
            <person name="Caler L."/>
            <person name="Loftus B."/>
        </authorList>
    </citation>
    <scope>NUCLEOTIDE SEQUENCE [LARGE SCALE GENOMIC DNA]</scope>
    <source>
        <strain evidence="7 8">Neff</strain>
    </source>
</reference>
<accession>L8HHJ2</accession>
<dbReference type="InterPro" id="IPR017441">
    <property type="entry name" value="Protein_kinase_ATP_BS"/>
</dbReference>
<dbReference type="InterPro" id="IPR015915">
    <property type="entry name" value="Kelch-typ_b-propeller"/>
</dbReference>
<keyword evidence="8" id="KW-1185">Reference proteome</keyword>
<dbReference type="Gene3D" id="1.10.510.10">
    <property type="entry name" value="Transferase(Phosphotransferase) domain 1"/>
    <property type="match status" value="1"/>
</dbReference>
<dbReference type="Proteomes" id="UP000011083">
    <property type="component" value="Unassembled WGS sequence"/>
</dbReference>
<feature type="compositionally biased region" description="Low complexity" evidence="5">
    <location>
        <begin position="715"/>
        <end position="729"/>
    </location>
</feature>
<dbReference type="Gene3D" id="2.120.10.80">
    <property type="entry name" value="Kelch-type beta propeller"/>
    <property type="match status" value="1"/>
</dbReference>
<feature type="domain" description="Protein kinase" evidence="6">
    <location>
        <begin position="420"/>
        <end position="683"/>
    </location>
</feature>
<dbReference type="GeneID" id="14925691"/>
<dbReference type="KEGG" id="acan:ACA1_172940"/>
<keyword evidence="4" id="KW-0175">Coiled coil</keyword>
<organism evidence="7 8">
    <name type="scientific">Acanthamoeba castellanii (strain ATCC 30010 / Neff)</name>
    <dbReference type="NCBI Taxonomy" id="1257118"/>
    <lineage>
        <taxon>Eukaryota</taxon>
        <taxon>Amoebozoa</taxon>
        <taxon>Discosea</taxon>
        <taxon>Longamoebia</taxon>
        <taxon>Centramoebida</taxon>
        <taxon>Acanthamoebidae</taxon>
        <taxon>Acanthamoeba</taxon>
    </lineage>
</organism>
<dbReference type="VEuPathDB" id="AmoebaDB:ACA1_172940"/>
<dbReference type="RefSeq" id="XP_004356567.1">
    <property type="nucleotide sequence ID" value="XM_004356514.1"/>
</dbReference>
<evidence type="ECO:0000256" key="5">
    <source>
        <dbReference type="SAM" id="MobiDB-lite"/>
    </source>
</evidence>
<feature type="coiled-coil region" evidence="4">
    <location>
        <begin position="305"/>
        <end position="399"/>
    </location>
</feature>
<dbReference type="InterPro" id="IPR011009">
    <property type="entry name" value="Kinase-like_dom_sf"/>
</dbReference>
<dbReference type="InterPro" id="IPR000719">
    <property type="entry name" value="Prot_kinase_dom"/>
</dbReference>
<evidence type="ECO:0000256" key="1">
    <source>
        <dbReference type="ARBA" id="ARBA00022741"/>
    </source>
</evidence>
<dbReference type="PANTHER" id="PTHR24418">
    <property type="entry name" value="TYROSINE-PROTEIN KINASE"/>
    <property type="match status" value="1"/>
</dbReference>
<dbReference type="Pfam" id="PF07714">
    <property type="entry name" value="PK_Tyr_Ser-Thr"/>
    <property type="match status" value="1"/>
</dbReference>
<dbReference type="PRINTS" id="PR00109">
    <property type="entry name" value="TYRKINASE"/>
</dbReference>
<feature type="region of interest" description="Disordered" evidence="5">
    <location>
        <begin position="688"/>
        <end position="773"/>
    </location>
</feature>
<name>L8HHJ2_ACACF</name>
<dbReference type="AlphaFoldDB" id="L8HHJ2"/>
<dbReference type="GO" id="GO:0005524">
    <property type="term" value="F:ATP binding"/>
    <property type="evidence" value="ECO:0007669"/>
    <property type="project" value="UniProtKB-UniRule"/>
</dbReference>
<feature type="binding site" evidence="3">
    <location>
        <position position="448"/>
    </location>
    <ligand>
        <name>ATP</name>
        <dbReference type="ChEBI" id="CHEBI:30616"/>
    </ligand>
</feature>
<dbReference type="OrthoDB" id="2413561at2759"/>
<evidence type="ECO:0000256" key="2">
    <source>
        <dbReference type="ARBA" id="ARBA00022840"/>
    </source>
</evidence>
<dbReference type="InterPro" id="IPR050198">
    <property type="entry name" value="Non-receptor_tyrosine_kinases"/>
</dbReference>
<keyword evidence="7" id="KW-0808">Transferase</keyword>
<dbReference type="SUPFAM" id="SSF56112">
    <property type="entry name" value="Protein kinase-like (PK-like)"/>
    <property type="match status" value="1"/>
</dbReference>
<evidence type="ECO:0000313" key="8">
    <source>
        <dbReference type="Proteomes" id="UP000011083"/>
    </source>
</evidence>
<dbReference type="STRING" id="1257118.L8HHJ2"/>
<sequence>MASSSLGWTVRAASVDDGPKEELLNRGHVPVSGDIAYLHTQRAVHFIDFGKATWGKLCEFGDDQSGVFLFEKCLYILLRHNGKKGCFQIFDLQTQAWRAPLSIKGEMWASTFCHDDGRIFAIDDGRVNCLDLSWKEYRWVRLSRKENEGLIGTEGFSLAVADNKIFVFGGIKHLKHETNAICGFDLQSNEWEEVETTGPTPSPRWGHTARAHTAGRALVVYGGFSNNVFTNDLHLLLPSMEWRGLEVRHAPPVSAWHAGWIHQPAQRLYMIAGDASRLYSLDLPCLSPEKKAHDSIKQEITSRVQEQVSRELKKIRREMVEEMKRLKIEINFQKKTRSEIEMENMYLKEERLQWEKDMDDLKAVVVEWRQEALHMRDQLTALHSEVERQKEEIAKLRAVGSSASGIGNGSPIIESKHIDFKDSVRLGDGAYGKVYLARWRGLEVAVKKFRRQVLTAENMYKIQHEVNLMRQVSIHPNCATLYGTCRPAGKKGIWIVMEAATGSVRDVLSKLGSLPLHTAVRIAADAAQALAFLHCNGIAHRDMAARNVLVTKDMRGLLSDFGLSRLVSDTSASLHTHTVGNIRWMSPDELLSTEDYTSFEISSKADVWSFGVFLWEIGTGKLLRPYSNMSDAQVVAVLRAGKTLAVDCHGFHPTIRALLQRCWRTEPSSRPAMETVQRELAGLAEELRQEAAESGANPPSPPPAKKPNDAGVTKRPAPAAAAKRNASPRPGREENSMRTALRTAMDKRRTSFEDLNSATEPSQDSTSSSIWRP</sequence>
<feature type="compositionally biased region" description="Polar residues" evidence="5">
    <location>
        <begin position="753"/>
        <end position="773"/>
    </location>
</feature>
<proteinExistence type="predicted"/>
<dbReference type="SUPFAM" id="SSF117281">
    <property type="entry name" value="Kelch motif"/>
    <property type="match status" value="1"/>
</dbReference>
<evidence type="ECO:0000259" key="6">
    <source>
        <dbReference type="PROSITE" id="PS50011"/>
    </source>
</evidence>
<keyword evidence="7" id="KW-0418">Kinase</keyword>
<dbReference type="EMBL" id="KB007811">
    <property type="protein sequence ID" value="ELR24667.1"/>
    <property type="molecule type" value="Genomic_DNA"/>
</dbReference>
<keyword evidence="2 3" id="KW-0067">ATP-binding</keyword>
<dbReference type="InterPro" id="IPR001245">
    <property type="entry name" value="Ser-Thr/Tyr_kinase_cat_dom"/>
</dbReference>
<evidence type="ECO:0000256" key="4">
    <source>
        <dbReference type="SAM" id="Coils"/>
    </source>
</evidence>
<dbReference type="Pfam" id="PF24681">
    <property type="entry name" value="Kelch_KLHDC2_KLHL20_DRC7"/>
    <property type="match status" value="1"/>
</dbReference>
<evidence type="ECO:0000256" key="3">
    <source>
        <dbReference type="PROSITE-ProRule" id="PRU10141"/>
    </source>
</evidence>
<keyword evidence="1 3" id="KW-0547">Nucleotide-binding</keyword>